<dbReference type="InterPro" id="IPR024599">
    <property type="entry name" value="RB_N"/>
</dbReference>
<dbReference type="PANTHER" id="PTHR13742">
    <property type="entry name" value="RETINOBLASTOMA-ASSOCIATED PROTEIN RB -RELATED"/>
    <property type="match status" value="1"/>
</dbReference>
<evidence type="ECO:0000256" key="2">
    <source>
        <dbReference type="ARBA" id="ARBA00009475"/>
    </source>
</evidence>
<dbReference type="InterPro" id="IPR036915">
    <property type="entry name" value="Cyclin-like_sf"/>
</dbReference>
<dbReference type="InterPro" id="IPR002720">
    <property type="entry name" value="RB_A"/>
</dbReference>
<evidence type="ECO:0000313" key="16">
    <source>
        <dbReference type="RefSeq" id="XP_032813440.1"/>
    </source>
</evidence>
<keyword evidence="5" id="KW-0156">Chromatin regulator</keyword>
<evidence type="ECO:0000256" key="7">
    <source>
        <dbReference type="ARBA" id="ARBA00023163"/>
    </source>
</evidence>
<name>A0AAJ7WXB6_PETMA</name>
<evidence type="ECO:0000256" key="8">
    <source>
        <dbReference type="ARBA" id="ARBA00023242"/>
    </source>
</evidence>
<feature type="domain" description="Retinoblastoma-associated protein C-terminal" evidence="14">
    <location>
        <begin position="1035"/>
        <end position="1158"/>
    </location>
</feature>
<comment type="subcellular location">
    <subcellularLocation>
        <location evidence="1">Nucleus</location>
    </subcellularLocation>
</comment>
<dbReference type="GO" id="GO:0006357">
    <property type="term" value="P:regulation of transcription by RNA polymerase II"/>
    <property type="evidence" value="ECO:0007669"/>
    <property type="project" value="InterPro"/>
</dbReference>
<keyword evidence="7" id="KW-0804">Transcription</keyword>
<keyword evidence="8" id="KW-0539">Nucleus</keyword>
<feature type="compositionally biased region" description="Pro residues" evidence="10">
    <location>
        <begin position="979"/>
        <end position="989"/>
    </location>
</feature>
<evidence type="ECO:0000313" key="15">
    <source>
        <dbReference type="Proteomes" id="UP001318040"/>
    </source>
</evidence>
<dbReference type="InterPro" id="IPR028309">
    <property type="entry name" value="RB_fam"/>
</dbReference>
<dbReference type="SMART" id="SM01369">
    <property type="entry name" value="Rb_C"/>
    <property type="match status" value="1"/>
</dbReference>
<dbReference type="FunFam" id="1.10.472.10:FF:000035">
    <property type="entry name" value="RB transcriptional corepressor-like 1"/>
    <property type="match status" value="1"/>
</dbReference>
<dbReference type="Pfam" id="PF11934">
    <property type="entry name" value="DUF3452"/>
    <property type="match status" value="1"/>
</dbReference>
<dbReference type="Proteomes" id="UP001318040">
    <property type="component" value="Chromosome 20"/>
</dbReference>
<evidence type="ECO:0000259" key="14">
    <source>
        <dbReference type="SMART" id="SM01369"/>
    </source>
</evidence>
<dbReference type="GO" id="GO:0030154">
    <property type="term" value="P:cell differentiation"/>
    <property type="evidence" value="ECO:0007669"/>
    <property type="project" value="TreeGrafter"/>
</dbReference>
<keyword evidence="4" id="KW-0597">Phosphoprotein</keyword>
<evidence type="ECO:0000256" key="6">
    <source>
        <dbReference type="ARBA" id="ARBA00023015"/>
    </source>
</evidence>
<evidence type="ECO:0000259" key="13">
    <source>
        <dbReference type="SMART" id="SM01368"/>
    </source>
</evidence>
<comment type="similarity">
    <text evidence="2">Belongs to the retinoblastoma protein (RB) family.</text>
</comment>
<evidence type="ECO:0000256" key="9">
    <source>
        <dbReference type="ARBA" id="ARBA00023306"/>
    </source>
</evidence>
<dbReference type="Pfam" id="PF01858">
    <property type="entry name" value="RB_A"/>
    <property type="match status" value="1"/>
</dbReference>
<evidence type="ECO:0000256" key="10">
    <source>
        <dbReference type="SAM" id="MobiDB-lite"/>
    </source>
</evidence>
<dbReference type="SUPFAM" id="SSF47954">
    <property type="entry name" value="Cyclin-like"/>
    <property type="match status" value="2"/>
</dbReference>
<feature type="region of interest" description="Disordered" evidence="10">
    <location>
        <begin position="942"/>
        <end position="1008"/>
    </location>
</feature>
<proteinExistence type="inferred from homology"/>
<dbReference type="PANTHER" id="PTHR13742:SF17">
    <property type="entry name" value="RE32990P-RELATED"/>
    <property type="match status" value="1"/>
</dbReference>
<keyword evidence="9" id="KW-0131">Cell cycle</keyword>
<dbReference type="SMART" id="SM01367">
    <property type="entry name" value="DUF3452"/>
    <property type="match status" value="1"/>
</dbReference>
<dbReference type="Gene3D" id="1.10.472.140">
    <property type="match status" value="1"/>
</dbReference>
<dbReference type="GO" id="GO:0000977">
    <property type="term" value="F:RNA polymerase II transcription regulatory region sequence-specific DNA binding"/>
    <property type="evidence" value="ECO:0007669"/>
    <property type="project" value="TreeGrafter"/>
</dbReference>
<evidence type="ECO:0000256" key="4">
    <source>
        <dbReference type="ARBA" id="ARBA00022553"/>
    </source>
</evidence>
<evidence type="ECO:0000256" key="1">
    <source>
        <dbReference type="ARBA" id="ARBA00004123"/>
    </source>
</evidence>
<dbReference type="InterPro" id="IPR013763">
    <property type="entry name" value="Cyclin-like_dom"/>
</dbReference>
<dbReference type="SMART" id="SM00385">
    <property type="entry name" value="CYCLIN"/>
    <property type="match status" value="1"/>
</dbReference>
<dbReference type="AlphaFoldDB" id="A0AAJ7WXB6"/>
<dbReference type="GO" id="GO:2000134">
    <property type="term" value="P:negative regulation of G1/S transition of mitotic cell cycle"/>
    <property type="evidence" value="ECO:0007669"/>
    <property type="project" value="TreeGrafter"/>
</dbReference>
<evidence type="ECO:0000256" key="5">
    <source>
        <dbReference type="ARBA" id="ARBA00022853"/>
    </source>
</evidence>
<keyword evidence="6" id="KW-0805">Transcription regulation</keyword>
<evidence type="ECO:0000256" key="3">
    <source>
        <dbReference type="ARBA" id="ARBA00022491"/>
    </source>
</evidence>
<organism evidence="15 16">
    <name type="scientific">Petromyzon marinus</name>
    <name type="common">Sea lamprey</name>
    <dbReference type="NCBI Taxonomy" id="7757"/>
    <lineage>
        <taxon>Eukaryota</taxon>
        <taxon>Metazoa</taxon>
        <taxon>Chordata</taxon>
        <taxon>Craniata</taxon>
        <taxon>Vertebrata</taxon>
        <taxon>Cyclostomata</taxon>
        <taxon>Hyperoartia</taxon>
        <taxon>Petromyzontiformes</taxon>
        <taxon>Petromyzontidae</taxon>
        <taxon>Petromyzon</taxon>
    </lineage>
</organism>
<evidence type="ECO:0000259" key="11">
    <source>
        <dbReference type="SMART" id="SM00385"/>
    </source>
</evidence>
<dbReference type="InterPro" id="IPR002719">
    <property type="entry name" value="RB_B"/>
</dbReference>
<feature type="compositionally biased region" description="Basic and acidic residues" evidence="10">
    <location>
        <begin position="956"/>
        <end position="966"/>
    </location>
</feature>
<sequence>MTKSEDENADEVGGGCGGGGRNGVRAKFEELCQDLNMDESTVHEAWAGFEKIRTNFTLEGDELHWLACALYVACRKTLIPTVGRGTLEGNCVSLTRILRSSKLRCLVLPPPPHAHSVHSLIAFFGKMKKWGEMAQVGSDFRCRIERLERNFAVSTVIFKKLEPIFLSLFRDPQDEAPRQPRGRKQRRLPCTVSDLFKFCWTLFVRTKANFPMISDDLVNSYHLLLCCLDLMYGNALLSSHRKDLLNPNFQGLPEEFGNKDFRPPAEPPCIIDQLCVLHDGIVLEAKGIKEHYWKPYVRKLFERKILKGKIDTLSGFLDVSSFTDNEKAINREYEEYVLTVGDFDERVFLGEDADEELGTPQKGTVMPGTPGVGHELAEKMKIKRNLQQHFEKTRSLAPSTPLTGRRYLKEKEQGFTPVSTATQSVGRLQALLSGLRGAPSENLLTMLRSSSRDQTEAVQTRVREMGATFCKHYTGPSDGQPGSQIDFAQKRLKLAEILYYKVLEGVITQEKKRVQGKDLTTLLEQDVFHRSLMACCLEIVLFSYNSQRTFPWILDTLSISPYSFYKVIEVLIRAEEGLSRDMVKHLNHVEETVLESLAWRRDSPLWDALHAAHAAGTPTCEEVTLPNHLESIPAPAIVHPRVREVRTEACPITMKVAGDAPQSPFSAHDRYSSPAAGTARRKLFTDSLAMASIASSTSQSSSTTATAAPPSSAVADGLAAPAASVLGPRGLLNVPSVTPLPGHTMLTVATATVTATNGQSVTIPVRGITSDSGTITFVPVTVNVAGGHPPTLQATQLLSQTLTARRKEGPALCAASAVTAAADGEAAAAGAGTTMSRPKRTGSLALFFRKVYHLASVRLRDLCQKLDVSPELRSKVWTCFEHSLVHCTNLMADRHLDQLLMCAIYVMAKVTKSERSFQDIMKWYRSQPQANSHVYRSVLLKGRRRRRNSGSSEGSTEARDRGERESSPPSMRSSSTLPVPHPSSAPPTPTRLLGSSCHPDNEDEEEEERGDLIQFYNQTYISCIRTFALKYTGNNLETAKEVPPLSPLPLLRTHPCSPRRVSHMHPIYVSPHKNGAPFSPRSRLLYCFNQSPSRNLRQINSMISCGESGAAAAAAAAAARKRSLPLDDVPDSPAKRPRPDESVWLRRLQDVASERVVQ</sequence>
<feature type="domain" description="Retinoblastoma-associated protein A-box" evidence="13">
    <location>
        <begin position="416"/>
        <end position="609"/>
    </location>
</feature>
<dbReference type="Pfam" id="PF01857">
    <property type="entry name" value="RB_B"/>
    <property type="match status" value="1"/>
</dbReference>
<reference evidence="16" key="1">
    <citation type="submission" date="2025-08" db="UniProtKB">
        <authorList>
            <consortium name="RefSeq"/>
        </authorList>
    </citation>
    <scope>IDENTIFICATION</scope>
    <source>
        <tissue evidence="16">Sperm</tissue>
    </source>
</reference>
<dbReference type="InterPro" id="IPR015030">
    <property type="entry name" value="RB_C"/>
</dbReference>
<dbReference type="GO" id="GO:0005667">
    <property type="term" value="C:transcription regulator complex"/>
    <property type="evidence" value="ECO:0007669"/>
    <property type="project" value="TreeGrafter"/>
</dbReference>
<feature type="region of interest" description="Disordered" evidence="10">
    <location>
        <begin position="1121"/>
        <end position="1141"/>
    </location>
</feature>
<dbReference type="KEGG" id="pmrn:116944117"/>
<dbReference type="SMART" id="SM01368">
    <property type="entry name" value="RB_A"/>
    <property type="match status" value="1"/>
</dbReference>
<dbReference type="RefSeq" id="XP_032813440.1">
    <property type="nucleotide sequence ID" value="XM_032957549.1"/>
</dbReference>
<feature type="domain" description="Cyclin-like" evidence="11">
    <location>
        <begin position="857"/>
        <end position="943"/>
    </location>
</feature>
<dbReference type="GO" id="GO:0000785">
    <property type="term" value="C:chromatin"/>
    <property type="evidence" value="ECO:0007669"/>
    <property type="project" value="TreeGrafter"/>
</dbReference>
<gene>
    <name evidence="16" type="primary">LOC116944117</name>
</gene>
<dbReference type="FunFam" id="1.10.472.140:FF:000001">
    <property type="entry name" value="Retinoblastoma-like 2, isoform CRA_a"/>
    <property type="match status" value="1"/>
</dbReference>
<dbReference type="GO" id="GO:0005634">
    <property type="term" value="C:nucleus"/>
    <property type="evidence" value="ECO:0007669"/>
    <property type="project" value="UniProtKB-SubCell"/>
</dbReference>
<feature type="domain" description="Retinoblastoma-associated protein N-terminal" evidence="12">
    <location>
        <begin position="77"/>
        <end position="234"/>
    </location>
</feature>
<protein>
    <submittedName>
        <fullName evidence="16">Retinoblastoma-like protein 1 isoform X1</fullName>
    </submittedName>
</protein>
<keyword evidence="3" id="KW-0678">Repressor</keyword>
<evidence type="ECO:0000259" key="12">
    <source>
        <dbReference type="SMART" id="SM01367"/>
    </source>
</evidence>
<dbReference type="GO" id="GO:0006325">
    <property type="term" value="P:chromatin organization"/>
    <property type="evidence" value="ECO:0007669"/>
    <property type="project" value="UniProtKB-KW"/>
</dbReference>
<dbReference type="Gene3D" id="1.10.472.10">
    <property type="entry name" value="Cyclin-like"/>
    <property type="match status" value="3"/>
</dbReference>
<keyword evidence="15" id="KW-1185">Reference proteome</keyword>
<accession>A0AAJ7WXB6</accession>